<reference evidence="1" key="1">
    <citation type="submission" date="2023-03" db="EMBL/GenBank/DDBJ databases">
        <title>Massive genome expansion in bonnet fungi (Mycena s.s.) driven by repeated elements and novel gene families across ecological guilds.</title>
        <authorList>
            <consortium name="Lawrence Berkeley National Laboratory"/>
            <person name="Harder C.B."/>
            <person name="Miyauchi S."/>
            <person name="Viragh M."/>
            <person name="Kuo A."/>
            <person name="Thoen E."/>
            <person name="Andreopoulos B."/>
            <person name="Lu D."/>
            <person name="Skrede I."/>
            <person name="Drula E."/>
            <person name="Henrissat B."/>
            <person name="Morin E."/>
            <person name="Kohler A."/>
            <person name="Barry K."/>
            <person name="LaButti K."/>
            <person name="Morin E."/>
            <person name="Salamov A."/>
            <person name="Lipzen A."/>
            <person name="Mereny Z."/>
            <person name="Hegedus B."/>
            <person name="Baldrian P."/>
            <person name="Stursova M."/>
            <person name="Weitz H."/>
            <person name="Taylor A."/>
            <person name="Grigoriev I.V."/>
            <person name="Nagy L.G."/>
            <person name="Martin F."/>
            <person name="Kauserud H."/>
        </authorList>
    </citation>
    <scope>NUCLEOTIDE SEQUENCE</scope>
    <source>
        <strain evidence="1">CBHHK067</strain>
    </source>
</reference>
<dbReference type="AlphaFoldDB" id="A0AAD7CMW7"/>
<protein>
    <submittedName>
        <fullName evidence="1">Uncharacterized protein</fullName>
    </submittedName>
</protein>
<keyword evidence="2" id="KW-1185">Reference proteome</keyword>
<evidence type="ECO:0000313" key="2">
    <source>
        <dbReference type="Proteomes" id="UP001221757"/>
    </source>
</evidence>
<dbReference type="EMBL" id="JARKIE010000326">
    <property type="protein sequence ID" value="KAJ7654207.1"/>
    <property type="molecule type" value="Genomic_DNA"/>
</dbReference>
<sequence length="126" mass="14026">RMVQRALIEGGLGAKIQLAYKIYQANGKSSSNLHCKSLIKISGVTASGDATSLRGHNYESSHVMITKNGTHKNCILSINSTVNHTSETQVDNWRKQITQISEIFKHCPFSLQCGFLFELSDFLRLL</sequence>
<accession>A0AAD7CMW7</accession>
<proteinExistence type="predicted"/>
<name>A0AAD7CMW7_MYCRO</name>
<feature type="non-terminal residue" evidence="1">
    <location>
        <position position="1"/>
    </location>
</feature>
<dbReference type="Proteomes" id="UP001221757">
    <property type="component" value="Unassembled WGS sequence"/>
</dbReference>
<gene>
    <name evidence="1" type="ORF">B0H17DRAFT_957040</name>
</gene>
<comment type="caution">
    <text evidence="1">The sequence shown here is derived from an EMBL/GenBank/DDBJ whole genome shotgun (WGS) entry which is preliminary data.</text>
</comment>
<organism evidence="1 2">
    <name type="scientific">Mycena rosella</name>
    <name type="common">Pink bonnet</name>
    <name type="synonym">Agaricus rosellus</name>
    <dbReference type="NCBI Taxonomy" id="1033263"/>
    <lineage>
        <taxon>Eukaryota</taxon>
        <taxon>Fungi</taxon>
        <taxon>Dikarya</taxon>
        <taxon>Basidiomycota</taxon>
        <taxon>Agaricomycotina</taxon>
        <taxon>Agaricomycetes</taxon>
        <taxon>Agaricomycetidae</taxon>
        <taxon>Agaricales</taxon>
        <taxon>Marasmiineae</taxon>
        <taxon>Mycenaceae</taxon>
        <taxon>Mycena</taxon>
    </lineage>
</organism>
<evidence type="ECO:0000313" key="1">
    <source>
        <dbReference type="EMBL" id="KAJ7654207.1"/>
    </source>
</evidence>